<dbReference type="InterPro" id="IPR001431">
    <property type="entry name" value="Pept_M16_Zn_BS"/>
</dbReference>
<feature type="signal peptide" evidence="9">
    <location>
        <begin position="1"/>
        <end position="23"/>
    </location>
</feature>
<dbReference type="SUPFAM" id="SSF63411">
    <property type="entry name" value="LuxS/MPP-like metallohydrolase"/>
    <property type="match status" value="4"/>
</dbReference>
<evidence type="ECO:0000256" key="5">
    <source>
        <dbReference type="ARBA" id="ARBA00022801"/>
    </source>
</evidence>
<dbReference type="GO" id="GO:0004222">
    <property type="term" value="F:metalloendopeptidase activity"/>
    <property type="evidence" value="ECO:0007669"/>
    <property type="project" value="InterPro"/>
</dbReference>
<keyword evidence="4" id="KW-0479">Metal-binding</keyword>
<dbReference type="Pfam" id="PF00675">
    <property type="entry name" value="Peptidase_M16"/>
    <property type="match status" value="1"/>
</dbReference>
<dbReference type="GO" id="GO:0046872">
    <property type="term" value="F:metal ion binding"/>
    <property type="evidence" value="ECO:0007669"/>
    <property type="project" value="UniProtKB-KW"/>
</dbReference>
<feature type="chain" id="PRO_5033054250" evidence="9">
    <location>
        <begin position="24"/>
        <end position="944"/>
    </location>
</feature>
<evidence type="ECO:0000256" key="4">
    <source>
        <dbReference type="ARBA" id="ARBA00022723"/>
    </source>
</evidence>
<dbReference type="InterPro" id="IPR011765">
    <property type="entry name" value="Pept_M16_N"/>
</dbReference>
<feature type="domain" description="Peptidase M16 N-terminal" evidence="10">
    <location>
        <begin position="51"/>
        <end position="176"/>
    </location>
</feature>
<dbReference type="PANTHER" id="PTHR43690:SF17">
    <property type="entry name" value="PROTEIN YHJJ"/>
    <property type="match status" value="1"/>
</dbReference>
<dbReference type="InterPro" id="IPR050626">
    <property type="entry name" value="Peptidase_M16"/>
</dbReference>
<dbReference type="Proteomes" id="UP000543030">
    <property type="component" value="Unassembled WGS sequence"/>
</dbReference>
<comment type="caution">
    <text evidence="12">The sequence shown here is derived from an EMBL/GenBank/DDBJ whole genome shotgun (WGS) entry which is preliminary data.</text>
</comment>
<evidence type="ECO:0000259" key="10">
    <source>
        <dbReference type="Pfam" id="PF00675"/>
    </source>
</evidence>
<reference evidence="12 13" key="1">
    <citation type="submission" date="2020-08" db="EMBL/GenBank/DDBJ databases">
        <title>Genomic Encyclopedia of Type Strains, Phase IV (KMG-IV): sequencing the most valuable type-strain genomes for metagenomic binning, comparative biology and taxonomic classification.</title>
        <authorList>
            <person name="Goeker M."/>
        </authorList>
    </citation>
    <scope>NUCLEOTIDE SEQUENCE [LARGE SCALE GENOMIC DNA]</scope>
    <source>
        <strain evidence="12 13">DSM 18233</strain>
    </source>
</reference>
<keyword evidence="13" id="KW-1185">Reference proteome</keyword>
<dbReference type="PROSITE" id="PS00143">
    <property type="entry name" value="INSULINASE"/>
    <property type="match status" value="1"/>
</dbReference>
<dbReference type="PANTHER" id="PTHR43690">
    <property type="entry name" value="NARDILYSIN"/>
    <property type="match status" value="1"/>
</dbReference>
<keyword evidence="7" id="KW-0482">Metalloprotease</keyword>
<accession>A0A840RDB5</accession>
<feature type="domain" description="Peptidase M16 C-terminal" evidence="11">
    <location>
        <begin position="690"/>
        <end position="866"/>
    </location>
</feature>
<organism evidence="12 13">
    <name type="scientific">Silvimonas terrae</name>
    <dbReference type="NCBI Taxonomy" id="300266"/>
    <lineage>
        <taxon>Bacteria</taxon>
        <taxon>Pseudomonadati</taxon>
        <taxon>Pseudomonadota</taxon>
        <taxon>Betaproteobacteria</taxon>
        <taxon>Neisseriales</taxon>
        <taxon>Chitinibacteraceae</taxon>
        <taxon>Silvimonas</taxon>
    </lineage>
</organism>
<dbReference type="EMBL" id="JACHHN010000002">
    <property type="protein sequence ID" value="MBB5190528.1"/>
    <property type="molecule type" value="Genomic_DNA"/>
</dbReference>
<protein>
    <submittedName>
        <fullName evidence="12">Zinc protease</fullName>
        <ecNumber evidence="12">3.4.24.-</ecNumber>
    </submittedName>
</protein>
<keyword evidence="9" id="KW-0732">Signal</keyword>
<comment type="cofactor">
    <cofactor evidence="1">
        <name>Zn(2+)</name>
        <dbReference type="ChEBI" id="CHEBI:29105"/>
    </cofactor>
</comment>
<comment type="similarity">
    <text evidence="2 8">Belongs to the peptidase M16 family.</text>
</comment>
<gene>
    <name evidence="12" type="ORF">HNQ50_001250</name>
</gene>
<dbReference type="InterPro" id="IPR007863">
    <property type="entry name" value="Peptidase_M16_C"/>
</dbReference>
<dbReference type="AlphaFoldDB" id="A0A840RDB5"/>
<dbReference type="EC" id="3.4.24.-" evidence="12"/>
<dbReference type="Gene3D" id="3.30.830.10">
    <property type="entry name" value="Metalloenzyme, LuxS/M16 peptidase-like"/>
    <property type="match status" value="4"/>
</dbReference>
<evidence type="ECO:0000256" key="3">
    <source>
        <dbReference type="ARBA" id="ARBA00022670"/>
    </source>
</evidence>
<evidence type="ECO:0000256" key="2">
    <source>
        <dbReference type="ARBA" id="ARBA00007261"/>
    </source>
</evidence>
<dbReference type="InterPro" id="IPR011249">
    <property type="entry name" value="Metalloenz_LuxS/M16"/>
</dbReference>
<evidence type="ECO:0000256" key="6">
    <source>
        <dbReference type="ARBA" id="ARBA00022833"/>
    </source>
</evidence>
<evidence type="ECO:0000256" key="1">
    <source>
        <dbReference type="ARBA" id="ARBA00001947"/>
    </source>
</evidence>
<keyword evidence="3 12" id="KW-0645">Protease</keyword>
<keyword evidence="5 12" id="KW-0378">Hydrolase</keyword>
<dbReference type="RefSeq" id="WP_184098638.1">
    <property type="nucleotide sequence ID" value="NZ_JACHHN010000002.1"/>
</dbReference>
<dbReference type="GO" id="GO:0006508">
    <property type="term" value="P:proteolysis"/>
    <property type="evidence" value="ECO:0007669"/>
    <property type="project" value="UniProtKB-KW"/>
</dbReference>
<evidence type="ECO:0000259" key="11">
    <source>
        <dbReference type="Pfam" id="PF05193"/>
    </source>
</evidence>
<evidence type="ECO:0000256" key="8">
    <source>
        <dbReference type="RuleBase" id="RU004447"/>
    </source>
</evidence>
<name>A0A840RDB5_9NEIS</name>
<evidence type="ECO:0000313" key="12">
    <source>
        <dbReference type="EMBL" id="MBB5190528.1"/>
    </source>
</evidence>
<evidence type="ECO:0000256" key="9">
    <source>
        <dbReference type="SAM" id="SignalP"/>
    </source>
</evidence>
<evidence type="ECO:0000256" key="7">
    <source>
        <dbReference type="ARBA" id="ARBA00023049"/>
    </source>
</evidence>
<evidence type="ECO:0000313" key="13">
    <source>
        <dbReference type="Proteomes" id="UP000543030"/>
    </source>
</evidence>
<keyword evidence="6" id="KW-0862">Zinc</keyword>
<proteinExistence type="inferred from homology"/>
<sequence>MPLIRTLLVASLLSVSLVSLAHAEAGFAQDKSDIKPDPAITWGTLDNGVRYVIMPNSEPKGRASLRLLVKAGSLDETDDQQGLAHFLEHMAFKGSTHYKPGTLVNYFQRLGMGMGSDANANTGQDRTVYQLELPDTKPHTLQEGLQVFADFSGGLLLQQDQIDGERGVILSEKRARDSVAFRSYKAEIGFLLPGSLPAERMPIGLDPVIEQSKRDRFVDLYNTWYRPDRITVVAVGDLNVKQTTALIQKEFGEIAPRAPARPDPDLKLPTSISETGFGYHYEADAPNTNISIQTLQPFPGADSSKIRLNDQTLQLALDMLSRRLDILAHKENSPLNGAYTGVYDMFQTVRVGSVGASAKPEQWQAALALIDLQLRSALDHGFTAQELQVAVANMRTDLDQSVASAATRRSERLAGAIADALNDRNVFTSPAQDKALIVPLLDKVTPADCLAALRNAWSGGRRVFVSGNVKLDDPQAQIKAAWTQSQSVASTSSANENKVVFPYTDFGQAGTVAAQKRLADLDITQVTFTNGVRLNLKQTPFQANTINLSMRVGAGRLTEPAATQPGLAWLSWLAFKAGGLDKLGIDDLDAALAGKQVGLDFRVSNDAFTFGGSTNQDNLLLQLQLFTAYLTHAGYRPEALTMARKAIVETQTELAHTPEGKLQTNIAAELANHDPRFGIPDQKVLMGRSLDEVKAWVQPQLDKGPLEISIVGDIDVNKTIAAVAQTLGTLPEREIKPDYASQRIVNFPDKAESLRYTVPTEINRGLVYLVWPATDGRDIHLARRFNLLAEVFKNRLWDTIRTQMGSSYSPEAFAQLSETFTGYGSVGVLITVEPEQADKVTTAVQKIAADMQAHGVTEDELERARAPILTGIRDSERTNGYWLGTVLNGSQEIPAKLDWARSRAADYQSITKADLDSLARHYLIKDRTFSFTVVPDHKIASNSK</sequence>
<feature type="domain" description="Peptidase M16 C-terminal" evidence="11">
    <location>
        <begin position="214"/>
        <end position="393"/>
    </location>
</feature>
<dbReference type="Pfam" id="PF05193">
    <property type="entry name" value="Peptidase_M16_C"/>
    <property type="match status" value="2"/>
</dbReference>